<organism evidence="10 11">
    <name type="scientific">Sphingobium jiangsuense</name>
    <dbReference type="NCBI Taxonomy" id="870476"/>
    <lineage>
        <taxon>Bacteria</taxon>
        <taxon>Pseudomonadati</taxon>
        <taxon>Pseudomonadota</taxon>
        <taxon>Alphaproteobacteria</taxon>
        <taxon>Sphingomonadales</taxon>
        <taxon>Sphingomonadaceae</taxon>
        <taxon>Sphingobium</taxon>
    </lineage>
</organism>
<dbReference type="PANTHER" id="PTHR34308:SF1">
    <property type="entry name" value="COBALAMIN BIOSYNTHESIS PROTEIN CBIB"/>
    <property type="match status" value="1"/>
</dbReference>
<dbReference type="NCBIfam" id="TIGR00380">
    <property type="entry name" value="cobal_cbiB"/>
    <property type="match status" value="1"/>
</dbReference>
<dbReference type="GO" id="GO:0009236">
    <property type="term" value="P:cobalamin biosynthetic process"/>
    <property type="evidence" value="ECO:0007669"/>
    <property type="project" value="UniProtKB-UniRule"/>
</dbReference>
<feature type="transmembrane region" description="Helical" evidence="9">
    <location>
        <begin position="289"/>
        <end position="308"/>
    </location>
</feature>
<comment type="caution">
    <text evidence="10">The sequence shown here is derived from an EMBL/GenBank/DDBJ whole genome shotgun (WGS) entry which is preliminary data.</text>
</comment>
<keyword evidence="6 9" id="KW-0812">Transmembrane</keyword>
<evidence type="ECO:0000256" key="7">
    <source>
        <dbReference type="ARBA" id="ARBA00022989"/>
    </source>
</evidence>
<gene>
    <name evidence="9" type="primary">cobD</name>
    <name evidence="10" type="ORF">GGR43_000895</name>
</gene>
<evidence type="ECO:0000256" key="4">
    <source>
        <dbReference type="ARBA" id="ARBA00022475"/>
    </source>
</evidence>
<dbReference type="Proteomes" id="UP000571950">
    <property type="component" value="Unassembled WGS sequence"/>
</dbReference>
<protein>
    <recommendedName>
        <fullName evidence="9">Cobalamin biosynthesis protein CobD</fullName>
    </recommendedName>
</protein>
<comment type="subcellular location">
    <subcellularLocation>
        <location evidence="1 9">Cell membrane</location>
        <topology evidence="1 9">Multi-pass membrane protein</topology>
    </subcellularLocation>
</comment>
<proteinExistence type="inferred from homology"/>
<dbReference type="Pfam" id="PF03186">
    <property type="entry name" value="CobD_Cbib"/>
    <property type="match status" value="1"/>
</dbReference>
<evidence type="ECO:0000313" key="11">
    <source>
        <dbReference type="Proteomes" id="UP000571950"/>
    </source>
</evidence>
<keyword evidence="7 9" id="KW-1133">Transmembrane helix</keyword>
<evidence type="ECO:0000256" key="9">
    <source>
        <dbReference type="HAMAP-Rule" id="MF_00024"/>
    </source>
</evidence>
<evidence type="ECO:0000256" key="8">
    <source>
        <dbReference type="ARBA" id="ARBA00023136"/>
    </source>
</evidence>
<sequence length="309" mass="33154">MAEPVALAALMLDAAFGWPRALHARIGHPVGLFARVIEGCERRWNRPALPAAARRLLGIATVAILLGVAGGSGWLLARGADTLGWFATALLAWPALAQRSLYDHVRPVADCLRRDDLTGARQAVAMIVGRDIEELDESGVARAAIESLAESFCDGVTAPLFWLLAGGLPGIWVYKAVNTADSLIGHREERWRAFGWTAARLDDLMNLIPARIGGALICLAGRGGWRVMWRDARRHASPNAGWTEAAMAGALGLRLAGPIAYDGVMQDKEWIGEGRATATAGDIDRALRIYVGVCLLLWLTAGGVAIWAR</sequence>
<dbReference type="EMBL" id="JACIDT010000002">
    <property type="protein sequence ID" value="MBB3925194.1"/>
    <property type="molecule type" value="Genomic_DNA"/>
</dbReference>
<dbReference type="RefSeq" id="WP_188070735.1">
    <property type="nucleotide sequence ID" value="NZ_JACIDT010000002.1"/>
</dbReference>
<dbReference type="AlphaFoldDB" id="A0A7W6BNZ9"/>
<dbReference type="GO" id="GO:0016874">
    <property type="term" value="F:ligase activity"/>
    <property type="evidence" value="ECO:0007669"/>
    <property type="project" value="UniProtKB-KW"/>
</dbReference>
<keyword evidence="5 9" id="KW-0169">Cobalamin biosynthesis</keyword>
<comment type="function">
    <text evidence="9">Converts cobyric acid to cobinamide by the addition of aminopropanol on the F carboxylic group.</text>
</comment>
<dbReference type="HAMAP" id="MF_00024">
    <property type="entry name" value="CobD_CbiB"/>
    <property type="match status" value="1"/>
</dbReference>
<keyword evidence="8 9" id="KW-0472">Membrane</keyword>
<dbReference type="InterPro" id="IPR004485">
    <property type="entry name" value="Cobalamin_biosynth_CobD/CbiB"/>
</dbReference>
<comment type="pathway">
    <text evidence="2 9">Cofactor biosynthesis; adenosylcobalamin biosynthesis.</text>
</comment>
<comment type="similarity">
    <text evidence="3 9">Belongs to the CobD/CbiB family.</text>
</comment>
<dbReference type="UniPathway" id="UPA00148"/>
<feature type="transmembrane region" description="Helical" evidence="9">
    <location>
        <begin position="56"/>
        <end position="77"/>
    </location>
</feature>
<keyword evidence="10" id="KW-0436">Ligase</keyword>
<accession>A0A7W6BNZ9</accession>
<evidence type="ECO:0000256" key="1">
    <source>
        <dbReference type="ARBA" id="ARBA00004651"/>
    </source>
</evidence>
<evidence type="ECO:0000256" key="5">
    <source>
        <dbReference type="ARBA" id="ARBA00022573"/>
    </source>
</evidence>
<name>A0A7W6BNZ9_9SPHN</name>
<keyword evidence="4 9" id="KW-1003">Cell membrane</keyword>
<dbReference type="GO" id="GO:0048472">
    <property type="term" value="F:threonine-phosphate decarboxylase activity"/>
    <property type="evidence" value="ECO:0007669"/>
    <property type="project" value="InterPro"/>
</dbReference>
<keyword evidence="11" id="KW-1185">Reference proteome</keyword>
<evidence type="ECO:0000256" key="6">
    <source>
        <dbReference type="ARBA" id="ARBA00022692"/>
    </source>
</evidence>
<reference evidence="10 11" key="1">
    <citation type="submission" date="2020-08" db="EMBL/GenBank/DDBJ databases">
        <title>Genomic Encyclopedia of Type Strains, Phase IV (KMG-IV): sequencing the most valuable type-strain genomes for metagenomic binning, comparative biology and taxonomic classification.</title>
        <authorList>
            <person name="Goeker M."/>
        </authorList>
    </citation>
    <scope>NUCLEOTIDE SEQUENCE [LARGE SCALE GENOMIC DNA]</scope>
    <source>
        <strain evidence="10 11">DSM 26189</strain>
    </source>
</reference>
<dbReference type="GO" id="GO:0005886">
    <property type="term" value="C:plasma membrane"/>
    <property type="evidence" value="ECO:0007669"/>
    <property type="project" value="UniProtKB-SubCell"/>
</dbReference>
<dbReference type="GO" id="GO:0015420">
    <property type="term" value="F:ABC-type vitamin B12 transporter activity"/>
    <property type="evidence" value="ECO:0007669"/>
    <property type="project" value="UniProtKB-UniRule"/>
</dbReference>
<dbReference type="PANTHER" id="PTHR34308">
    <property type="entry name" value="COBALAMIN BIOSYNTHESIS PROTEIN CBIB"/>
    <property type="match status" value="1"/>
</dbReference>
<evidence type="ECO:0000256" key="2">
    <source>
        <dbReference type="ARBA" id="ARBA00004953"/>
    </source>
</evidence>
<evidence type="ECO:0000313" key="10">
    <source>
        <dbReference type="EMBL" id="MBB3925194.1"/>
    </source>
</evidence>
<comment type="caution">
    <text evidence="9">Lacks conserved residue(s) required for the propagation of feature annotation.</text>
</comment>
<evidence type="ECO:0000256" key="3">
    <source>
        <dbReference type="ARBA" id="ARBA00006263"/>
    </source>
</evidence>